<evidence type="ECO:0000313" key="1">
    <source>
        <dbReference type="EMBL" id="TYS63950.1"/>
    </source>
</evidence>
<name>A0A5D4SL52_9BACI</name>
<sequence length="223" mass="26625">MYLVPNLDNVKIAIIKLKKDDYELFGFLLYTDMDEEMVNYMRRGIYELDNLSGEKCAIFAFESPTFEWIQYTKRNNHVWWKLNKRMLNEYIEKINKEKTERQVDKDRLFTQITLSNIENSNIIIGDYNDIGSNNSKISLKQLIEPNQSLPFGYSEAINVARHFNLRLSQLPSLIFFEDPESKFIWNLSLRGKNKQDLTYFFREVFDSEQFQSLLNRKWGNLNV</sequence>
<reference evidence="1 2" key="1">
    <citation type="submission" date="2019-08" db="EMBL/GenBank/DDBJ databases">
        <title>Bacillus genomes from the desert of Cuatro Cienegas, Coahuila.</title>
        <authorList>
            <person name="Olmedo-Alvarez G."/>
        </authorList>
    </citation>
    <scope>NUCLEOTIDE SEQUENCE [LARGE SCALE GENOMIC DNA]</scope>
    <source>
        <strain evidence="1 2">CH37_1T</strain>
    </source>
</reference>
<gene>
    <name evidence="1" type="ORF">FZD47_10630</name>
</gene>
<evidence type="ECO:0000313" key="2">
    <source>
        <dbReference type="Proteomes" id="UP000323732"/>
    </source>
</evidence>
<organism evidence="1 2">
    <name type="scientific">Bacillus infantis</name>
    <dbReference type="NCBI Taxonomy" id="324767"/>
    <lineage>
        <taxon>Bacteria</taxon>
        <taxon>Bacillati</taxon>
        <taxon>Bacillota</taxon>
        <taxon>Bacilli</taxon>
        <taxon>Bacillales</taxon>
        <taxon>Bacillaceae</taxon>
        <taxon>Bacillus</taxon>
    </lineage>
</organism>
<comment type="caution">
    <text evidence="1">The sequence shown here is derived from an EMBL/GenBank/DDBJ whole genome shotgun (WGS) entry which is preliminary data.</text>
</comment>
<accession>A0A5D4SL52</accession>
<dbReference type="AlphaFoldDB" id="A0A5D4SL52"/>
<proteinExistence type="predicted"/>
<dbReference type="RefSeq" id="WP_148949824.1">
    <property type="nucleotide sequence ID" value="NZ_VTES01000003.1"/>
</dbReference>
<dbReference type="EMBL" id="VTES01000003">
    <property type="protein sequence ID" value="TYS63950.1"/>
    <property type="molecule type" value="Genomic_DNA"/>
</dbReference>
<protein>
    <submittedName>
        <fullName evidence="1">Uncharacterized protein</fullName>
    </submittedName>
</protein>
<dbReference type="Proteomes" id="UP000323732">
    <property type="component" value="Unassembled WGS sequence"/>
</dbReference>